<sequence length="24" mass="2735">MGTAQTLALCPRGMRAFTWIWQPV</sequence>
<proteinExistence type="predicted"/>
<reference evidence="1" key="2">
    <citation type="journal article" date="2015" name="Fish Shellfish Immunol.">
        <title>Early steps in the European eel (Anguilla anguilla)-Vibrio vulnificus interaction in the gills: Role of the RtxA13 toxin.</title>
        <authorList>
            <person name="Callol A."/>
            <person name="Pajuelo D."/>
            <person name="Ebbesson L."/>
            <person name="Teles M."/>
            <person name="MacKenzie S."/>
            <person name="Amaro C."/>
        </authorList>
    </citation>
    <scope>NUCLEOTIDE SEQUENCE</scope>
</reference>
<organism evidence="1">
    <name type="scientific">Anguilla anguilla</name>
    <name type="common">European freshwater eel</name>
    <name type="synonym">Muraena anguilla</name>
    <dbReference type="NCBI Taxonomy" id="7936"/>
    <lineage>
        <taxon>Eukaryota</taxon>
        <taxon>Metazoa</taxon>
        <taxon>Chordata</taxon>
        <taxon>Craniata</taxon>
        <taxon>Vertebrata</taxon>
        <taxon>Euteleostomi</taxon>
        <taxon>Actinopterygii</taxon>
        <taxon>Neopterygii</taxon>
        <taxon>Teleostei</taxon>
        <taxon>Anguilliformes</taxon>
        <taxon>Anguillidae</taxon>
        <taxon>Anguilla</taxon>
    </lineage>
</organism>
<evidence type="ECO:0000313" key="1">
    <source>
        <dbReference type="EMBL" id="JAH48431.1"/>
    </source>
</evidence>
<dbReference type="AlphaFoldDB" id="A0A0E9T442"/>
<accession>A0A0E9T442</accession>
<name>A0A0E9T442_ANGAN</name>
<protein>
    <submittedName>
        <fullName evidence="1">Uncharacterized protein</fullName>
    </submittedName>
</protein>
<dbReference type="EMBL" id="GBXM01060146">
    <property type="protein sequence ID" value="JAH48431.1"/>
    <property type="molecule type" value="Transcribed_RNA"/>
</dbReference>
<reference evidence="1" key="1">
    <citation type="submission" date="2014-11" db="EMBL/GenBank/DDBJ databases">
        <authorList>
            <person name="Amaro Gonzalez C."/>
        </authorList>
    </citation>
    <scope>NUCLEOTIDE SEQUENCE</scope>
</reference>